<reference evidence="4" key="1">
    <citation type="journal article" date="2019" name="Int. J. Syst. Evol. Microbiol.">
        <title>The Global Catalogue of Microorganisms (GCM) 10K type strain sequencing project: providing services to taxonomists for standard genome sequencing and annotation.</title>
        <authorList>
            <consortium name="The Broad Institute Genomics Platform"/>
            <consortium name="The Broad Institute Genome Sequencing Center for Infectious Disease"/>
            <person name="Wu L."/>
            <person name="Ma J."/>
        </authorList>
    </citation>
    <scope>NUCLEOTIDE SEQUENCE [LARGE SCALE GENOMIC DNA]</scope>
    <source>
        <strain evidence="4">JCM 14309</strain>
    </source>
</reference>
<feature type="compositionally biased region" description="Acidic residues" evidence="1">
    <location>
        <begin position="74"/>
        <end position="83"/>
    </location>
</feature>
<keyword evidence="2" id="KW-0812">Transmembrane</keyword>
<evidence type="ECO:0000313" key="4">
    <source>
        <dbReference type="Proteomes" id="UP001500236"/>
    </source>
</evidence>
<dbReference type="PROSITE" id="PS51257">
    <property type="entry name" value="PROKAR_LIPOPROTEIN"/>
    <property type="match status" value="1"/>
</dbReference>
<feature type="compositionally biased region" description="Basic and acidic residues" evidence="1">
    <location>
        <begin position="84"/>
        <end position="107"/>
    </location>
</feature>
<feature type="transmembrane region" description="Helical" evidence="2">
    <location>
        <begin position="14"/>
        <end position="47"/>
    </location>
</feature>
<feature type="region of interest" description="Disordered" evidence="1">
    <location>
        <begin position="68"/>
        <end position="125"/>
    </location>
</feature>
<name>A0ABP6LWS7_9MICC</name>
<dbReference type="Proteomes" id="UP001500236">
    <property type="component" value="Unassembled WGS sequence"/>
</dbReference>
<evidence type="ECO:0000256" key="1">
    <source>
        <dbReference type="SAM" id="MobiDB-lite"/>
    </source>
</evidence>
<accession>A0ABP6LWS7</accession>
<comment type="caution">
    <text evidence="3">The sequence shown here is derived from an EMBL/GenBank/DDBJ whole genome shotgun (WGS) entry which is preliminary data.</text>
</comment>
<keyword evidence="2" id="KW-0472">Membrane</keyword>
<gene>
    <name evidence="3" type="ORF">GCM10010529_11780</name>
</gene>
<sequence>MAVLKYSLIRLATFFILFAACLLLELGMIFALIVGLLGSWAVGYLFFNSLRVEAGEALARRFGGARRLGTGEREDNDAEDALAEDFHRQQDERRRDSSPGEAEHDGDSGTDQDGDPGTDRGDTPR</sequence>
<keyword evidence="2" id="KW-1133">Transmembrane helix</keyword>
<keyword evidence="4" id="KW-1185">Reference proteome</keyword>
<organism evidence="3 4">
    <name type="scientific">Nesterenkonia aethiopica</name>
    <dbReference type="NCBI Taxonomy" id="269144"/>
    <lineage>
        <taxon>Bacteria</taxon>
        <taxon>Bacillati</taxon>
        <taxon>Actinomycetota</taxon>
        <taxon>Actinomycetes</taxon>
        <taxon>Micrococcales</taxon>
        <taxon>Micrococcaceae</taxon>
        <taxon>Nesterenkonia</taxon>
    </lineage>
</organism>
<proteinExistence type="predicted"/>
<dbReference type="RefSeq" id="WP_344682033.1">
    <property type="nucleotide sequence ID" value="NZ_BAAAVT010000006.1"/>
</dbReference>
<protein>
    <recommendedName>
        <fullName evidence="5">DUF4229 domain-containing protein</fullName>
    </recommendedName>
</protein>
<dbReference type="EMBL" id="BAAAVT010000006">
    <property type="protein sequence ID" value="GAA3059764.1"/>
    <property type="molecule type" value="Genomic_DNA"/>
</dbReference>
<evidence type="ECO:0000256" key="2">
    <source>
        <dbReference type="SAM" id="Phobius"/>
    </source>
</evidence>
<evidence type="ECO:0000313" key="3">
    <source>
        <dbReference type="EMBL" id="GAA3059764.1"/>
    </source>
</evidence>
<evidence type="ECO:0008006" key="5">
    <source>
        <dbReference type="Google" id="ProtNLM"/>
    </source>
</evidence>